<dbReference type="EMBL" id="PDKW01000039">
    <property type="protein sequence ID" value="PGH57791.1"/>
    <property type="molecule type" value="Genomic_DNA"/>
</dbReference>
<keyword evidence="2" id="KW-1185">Reference proteome</keyword>
<dbReference type="RefSeq" id="WP_098735781.1">
    <property type="nucleotide sequence ID" value="NZ_PDKW01000039.1"/>
</dbReference>
<dbReference type="PANTHER" id="PTHR35564:SF4">
    <property type="entry name" value="CYTOPLASMIC PROTEIN"/>
    <property type="match status" value="1"/>
</dbReference>
<dbReference type="PANTHER" id="PTHR35564">
    <property type="match status" value="1"/>
</dbReference>
<comment type="caution">
    <text evidence="1">The sequence shown here is derived from an EMBL/GenBank/DDBJ whole genome shotgun (WGS) entry which is preliminary data.</text>
</comment>
<dbReference type="Pfam" id="PF06996">
    <property type="entry name" value="T6SS_TssG"/>
    <property type="match status" value="1"/>
</dbReference>
<gene>
    <name evidence="1" type="ORF">CRT60_07365</name>
</gene>
<dbReference type="InterPro" id="IPR010732">
    <property type="entry name" value="T6SS_TssG-like"/>
</dbReference>
<sequence>MATPGRQSARPLIEALEAEPWGFDLFQAIALLERAAPDREPLGSGIDPDREAVRIEHDATLAFPASDVVSARQDEDGRGVVRSPVLGLGGTGGPLPYVATEMMLERVARHDTAGAAFYDIFNHRLMSILYRTRQGSLPLLERDPERSLLARALRSLVGIGTDHLEERLPGAPDRMLLAFSGILSCRVRSAAGLETMIGAIFQVEARVKGFVGRWLPLGEEATTVVSAGRRGCNNRLGQDVVVGRRVWDQQTCYAIELKMDSLERYRDFLPNGRHHATLCALARFHSGDGMDFQISLVLSPPMVPRTRLSARDGSLLGWTSWLRFPNSPSRTPGQLTLQPATGGSP</sequence>
<dbReference type="Proteomes" id="UP000225379">
    <property type="component" value="Unassembled WGS sequence"/>
</dbReference>
<evidence type="ECO:0000313" key="1">
    <source>
        <dbReference type="EMBL" id="PGH57791.1"/>
    </source>
</evidence>
<accession>A0A2B8BIM5</accession>
<dbReference type="NCBIfam" id="TIGR03347">
    <property type="entry name" value="VI_chp_1"/>
    <property type="match status" value="1"/>
</dbReference>
<organism evidence="1 2">
    <name type="scientific">Azospirillum palustre</name>
    <dbReference type="NCBI Taxonomy" id="2044885"/>
    <lineage>
        <taxon>Bacteria</taxon>
        <taxon>Pseudomonadati</taxon>
        <taxon>Pseudomonadota</taxon>
        <taxon>Alphaproteobacteria</taxon>
        <taxon>Rhodospirillales</taxon>
        <taxon>Azospirillaceae</taxon>
        <taxon>Azospirillum</taxon>
    </lineage>
</organism>
<protein>
    <submittedName>
        <fullName evidence="1">Type VI secretion system baseplate subunit TssG</fullName>
    </submittedName>
</protein>
<dbReference type="AlphaFoldDB" id="A0A2B8BIM5"/>
<name>A0A2B8BIM5_9PROT</name>
<evidence type="ECO:0000313" key="2">
    <source>
        <dbReference type="Proteomes" id="UP000225379"/>
    </source>
</evidence>
<dbReference type="OrthoDB" id="1523296at2"/>
<reference evidence="2" key="1">
    <citation type="submission" date="2017-10" db="EMBL/GenBank/DDBJ databases">
        <authorList>
            <person name="Kravchenko I.K."/>
            <person name="Grouzdev D.S."/>
        </authorList>
    </citation>
    <scope>NUCLEOTIDE SEQUENCE [LARGE SCALE GENOMIC DNA]</scope>
    <source>
        <strain evidence="2">B2</strain>
    </source>
</reference>
<proteinExistence type="predicted"/>